<protein>
    <submittedName>
        <fullName evidence="1">Uncharacterized protein</fullName>
    </submittedName>
</protein>
<dbReference type="EMBL" id="QTSX02001432">
    <property type="protein sequence ID" value="KAJ9082414.1"/>
    <property type="molecule type" value="Genomic_DNA"/>
</dbReference>
<organism evidence="1 2">
    <name type="scientific">Entomophthora muscae</name>
    <dbReference type="NCBI Taxonomy" id="34485"/>
    <lineage>
        <taxon>Eukaryota</taxon>
        <taxon>Fungi</taxon>
        <taxon>Fungi incertae sedis</taxon>
        <taxon>Zoopagomycota</taxon>
        <taxon>Entomophthoromycotina</taxon>
        <taxon>Entomophthoromycetes</taxon>
        <taxon>Entomophthorales</taxon>
        <taxon>Entomophthoraceae</taxon>
        <taxon>Entomophthora</taxon>
    </lineage>
</organism>
<evidence type="ECO:0000313" key="2">
    <source>
        <dbReference type="Proteomes" id="UP001165960"/>
    </source>
</evidence>
<gene>
    <name evidence="1" type="ORF">DSO57_1004672</name>
</gene>
<evidence type="ECO:0000313" key="1">
    <source>
        <dbReference type="EMBL" id="KAJ9082414.1"/>
    </source>
</evidence>
<accession>A0ACC2U686</accession>
<proteinExistence type="predicted"/>
<comment type="caution">
    <text evidence="1">The sequence shown here is derived from an EMBL/GenBank/DDBJ whole genome shotgun (WGS) entry which is preliminary data.</text>
</comment>
<keyword evidence="2" id="KW-1185">Reference proteome</keyword>
<reference evidence="1" key="1">
    <citation type="submission" date="2022-04" db="EMBL/GenBank/DDBJ databases">
        <title>Genome of the entomopathogenic fungus Entomophthora muscae.</title>
        <authorList>
            <person name="Elya C."/>
            <person name="Lovett B.R."/>
            <person name="Lee E."/>
            <person name="Macias A.M."/>
            <person name="Hajek A.E."/>
            <person name="De Bivort B.L."/>
            <person name="Kasson M.T."/>
            <person name="De Fine Licht H.H."/>
            <person name="Stajich J.E."/>
        </authorList>
    </citation>
    <scope>NUCLEOTIDE SEQUENCE</scope>
    <source>
        <strain evidence="1">Berkeley</strain>
    </source>
</reference>
<sequence>METDENEIQARSRSASRNTEALSNENQEEAQVARNIRKIKPRKINEEHSTLIKFAKVAPVAERATGETIIITRNGDEVAEVAAYTPSWFYGGYHTLVAPGIFTTCVVMNDISILVLKTQELNPSPQKADQTLQTSPGPANPLNHRLEPVNYSTFRRPTTEDLIT</sequence>
<name>A0ACC2U686_9FUNG</name>
<dbReference type="Proteomes" id="UP001165960">
    <property type="component" value="Unassembled WGS sequence"/>
</dbReference>